<dbReference type="GO" id="GO:0030488">
    <property type="term" value="P:tRNA methylation"/>
    <property type="evidence" value="ECO:0007669"/>
    <property type="project" value="InterPro"/>
</dbReference>
<dbReference type="InterPro" id="IPR001537">
    <property type="entry name" value="SpoU_MeTrfase"/>
</dbReference>
<evidence type="ECO:0000256" key="2">
    <source>
        <dbReference type="ARBA" id="ARBA00022679"/>
    </source>
</evidence>
<dbReference type="AlphaFoldDB" id="A0A8X7NXK0"/>
<dbReference type="PANTHER" id="PTHR12029:SF11">
    <property type="entry name" value="METHYLTRANSFERASE TARBP1-RELATED"/>
    <property type="match status" value="1"/>
</dbReference>
<sequence length="663" mass="74565">MNVLDVRRIPGDRTSFFSDDTVKSIFYDIVESLENAGEGSALPMLKSVRLALGILASGKSSLDGFSGVDTQTMWQLVKSCWILHISCKKRRVAPIAALLSSVLHSSLFSNKDMHVAEDGDRPLKWFVEKVLEEGQKSPRTIRLAALHLTGLWLMYPRTIKYYIKELKLLTLYGSVAFDEDFEAELSDNSDARTEVSLLAKNPDPELTEVRVSFINTELYARVSVAGLFQKLADLANMAEPACQNEDYQDAIVAGKLFLLELLDAAVHDKDLAKELYKKYSATKNTRVADDMHYVRFVSNDIVGQVMDSVHICLYRNNLPAVRQYLETFAINIYLKFPPLVKEQLVPILQNYDTKAQCIGYSLDCFPLESTSSQTILLEKLSFENLKSYLDKNPDCSRLRSSMEGYLDAYDPTTSATPAGVFVNRVEESEFECVPTCLMDNVISFLNDVREDLRASMAKDIVTIKNEGFKIEEEPNRRLMTSTSDEERLSEPSYTAYLHDTNAGSNLFRNGERRELVSQLLRSRSMEVERLKSGRQSLILVASLVDRIPNLAGLAGHASVTAEKWVPIVEVPVNSLKLFLEKKKEGFSILGLEQTANSVSLDKYQFPKKTVLVLGREKEGIPVDIIHVLDACVEIPQLGVVRSLNVHVSGAIALWEYTRQQRIQ</sequence>
<gene>
    <name evidence="4" type="ORF">Bca52824_097134</name>
</gene>
<dbReference type="Gene3D" id="3.40.1280.10">
    <property type="match status" value="1"/>
</dbReference>
<keyword evidence="2" id="KW-0808">Transferase</keyword>
<dbReference type="EMBL" id="JAAMPC010001531">
    <property type="protein sequence ID" value="KAG2240665.1"/>
    <property type="molecule type" value="Genomic_DNA"/>
</dbReference>
<dbReference type="GO" id="GO:0003723">
    <property type="term" value="F:RNA binding"/>
    <property type="evidence" value="ECO:0007669"/>
    <property type="project" value="InterPro"/>
</dbReference>
<dbReference type="InterPro" id="IPR045330">
    <property type="entry name" value="TRM3/TARBP1"/>
</dbReference>
<proteinExistence type="predicted"/>
<evidence type="ECO:0000313" key="4">
    <source>
        <dbReference type="EMBL" id="KAG2240665.1"/>
    </source>
</evidence>
<comment type="caution">
    <text evidence="4">The sequence shown here is derived from an EMBL/GenBank/DDBJ whole genome shotgun (WGS) entry which is preliminary data.</text>
</comment>
<evidence type="ECO:0000313" key="5">
    <source>
        <dbReference type="Proteomes" id="UP000886595"/>
    </source>
</evidence>
<dbReference type="OrthoDB" id="241340at2759"/>
<keyword evidence="1" id="KW-0489">Methyltransferase</keyword>
<keyword evidence="5" id="KW-1185">Reference proteome</keyword>
<accession>A0A8X7NXK0</accession>
<reference evidence="4 5" key="1">
    <citation type="submission" date="2020-02" db="EMBL/GenBank/DDBJ databases">
        <authorList>
            <person name="Ma Q."/>
            <person name="Huang Y."/>
            <person name="Song X."/>
            <person name="Pei D."/>
        </authorList>
    </citation>
    <scope>NUCLEOTIDE SEQUENCE [LARGE SCALE GENOMIC DNA]</scope>
    <source>
        <strain evidence="4">Sxm20200214</strain>
        <tissue evidence="4">Leaf</tissue>
    </source>
</reference>
<organism evidence="4 5">
    <name type="scientific">Brassica carinata</name>
    <name type="common">Ethiopian mustard</name>
    <name type="synonym">Abyssinian cabbage</name>
    <dbReference type="NCBI Taxonomy" id="52824"/>
    <lineage>
        <taxon>Eukaryota</taxon>
        <taxon>Viridiplantae</taxon>
        <taxon>Streptophyta</taxon>
        <taxon>Embryophyta</taxon>
        <taxon>Tracheophyta</taxon>
        <taxon>Spermatophyta</taxon>
        <taxon>Magnoliopsida</taxon>
        <taxon>eudicotyledons</taxon>
        <taxon>Gunneridae</taxon>
        <taxon>Pentapetalae</taxon>
        <taxon>rosids</taxon>
        <taxon>malvids</taxon>
        <taxon>Brassicales</taxon>
        <taxon>Brassicaceae</taxon>
        <taxon>Brassiceae</taxon>
        <taxon>Brassica</taxon>
    </lineage>
</organism>
<dbReference type="Pfam" id="PF00588">
    <property type="entry name" value="SpoU_methylase"/>
    <property type="match status" value="1"/>
</dbReference>
<dbReference type="InterPro" id="IPR044748">
    <property type="entry name" value="Trm3/TARBP1_C"/>
</dbReference>
<dbReference type="GO" id="GO:0016423">
    <property type="term" value="F:tRNA (guanine) methyltransferase activity"/>
    <property type="evidence" value="ECO:0007669"/>
    <property type="project" value="InterPro"/>
</dbReference>
<dbReference type="InterPro" id="IPR029026">
    <property type="entry name" value="tRNA_m1G_MTases_N"/>
</dbReference>
<dbReference type="PANTHER" id="PTHR12029">
    <property type="entry name" value="RNA METHYLTRANSFERASE"/>
    <property type="match status" value="1"/>
</dbReference>
<protein>
    <recommendedName>
        <fullName evidence="3">tRNA/rRNA methyltransferase SpoU type domain-containing protein</fullName>
    </recommendedName>
</protein>
<dbReference type="Proteomes" id="UP000886595">
    <property type="component" value="Unassembled WGS sequence"/>
</dbReference>
<evidence type="ECO:0000256" key="1">
    <source>
        <dbReference type="ARBA" id="ARBA00022603"/>
    </source>
</evidence>
<dbReference type="InterPro" id="IPR029028">
    <property type="entry name" value="Alpha/beta_knot_MTases"/>
</dbReference>
<evidence type="ECO:0000259" key="3">
    <source>
        <dbReference type="Pfam" id="PF00588"/>
    </source>
</evidence>
<feature type="domain" description="tRNA/rRNA methyltransferase SpoU type" evidence="3">
    <location>
        <begin position="554"/>
        <end position="654"/>
    </location>
</feature>
<dbReference type="CDD" id="cd18091">
    <property type="entry name" value="SpoU-like_TRM3-like"/>
    <property type="match status" value="1"/>
</dbReference>
<dbReference type="SUPFAM" id="SSF75217">
    <property type="entry name" value="alpha/beta knot"/>
    <property type="match status" value="1"/>
</dbReference>
<name>A0A8X7NXK0_BRACI</name>